<reference evidence="3 4" key="1">
    <citation type="submission" date="2016-06" db="EMBL/GenBank/DDBJ databases">
        <title>Evolution of pathogenesis and genome organization in the Tremellales.</title>
        <authorList>
            <person name="Cuomo C."/>
            <person name="Litvintseva A."/>
            <person name="Heitman J."/>
            <person name="Chen Y."/>
            <person name="Sun S."/>
            <person name="Springer D."/>
            <person name="Dromer F."/>
            <person name="Young S."/>
            <person name="Zeng Q."/>
            <person name="Chapman S."/>
            <person name="Gujja S."/>
            <person name="Saif S."/>
            <person name="Birren B."/>
        </authorList>
    </citation>
    <scope>NUCLEOTIDE SEQUENCE [LARGE SCALE GENOMIC DNA]</scope>
    <source>
        <strain evidence="3 4">ATCC 28783</strain>
    </source>
</reference>
<dbReference type="PANTHER" id="PTHR46230">
    <property type="match status" value="1"/>
</dbReference>
<dbReference type="InterPro" id="IPR002634">
    <property type="entry name" value="BolA"/>
</dbReference>
<dbReference type="STRING" id="5217.A0A4Q1BS85"/>
<comment type="similarity">
    <text evidence="1">Belongs to the BolA/IbaG family.</text>
</comment>
<dbReference type="Gene3D" id="3.30.300.90">
    <property type="entry name" value="BolA-like"/>
    <property type="match status" value="1"/>
</dbReference>
<dbReference type="Pfam" id="PF01722">
    <property type="entry name" value="BolA"/>
    <property type="match status" value="1"/>
</dbReference>
<evidence type="ECO:0000256" key="1">
    <source>
        <dbReference type="RuleBase" id="RU003860"/>
    </source>
</evidence>
<feature type="region of interest" description="Disordered" evidence="2">
    <location>
        <begin position="34"/>
        <end position="62"/>
    </location>
</feature>
<dbReference type="GO" id="GO:0005759">
    <property type="term" value="C:mitochondrial matrix"/>
    <property type="evidence" value="ECO:0007669"/>
    <property type="project" value="TreeGrafter"/>
</dbReference>
<dbReference type="InterPro" id="IPR036065">
    <property type="entry name" value="BolA-like_sf"/>
</dbReference>
<evidence type="ECO:0008006" key="5">
    <source>
        <dbReference type="Google" id="ProtNLM"/>
    </source>
</evidence>
<evidence type="ECO:0000313" key="4">
    <source>
        <dbReference type="Proteomes" id="UP000289152"/>
    </source>
</evidence>
<dbReference type="OrthoDB" id="411584at2759"/>
<sequence>MRLPLLASSSFLRINKAIQPAFGRRFLQQTGKIHTDNMSTPACPNAPPAPAPAPPPRNPTRVPGPIESAMQAKLMEALHPTLIRIQNDSSQHSHHSAMRAMGGGSGETHFAVHIVSSEFKGLLQITRHRLVNSLLKEEFENGLHALSLRLKTPEEWKVELGPE</sequence>
<gene>
    <name evidence="3" type="ORF">M231_01727</name>
</gene>
<name>A0A4Q1BS85_TREME</name>
<comment type="caution">
    <text evidence="3">The sequence shown here is derived from an EMBL/GenBank/DDBJ whole genome shotgun (WGS) entry which is preliminary data.</text>
</comment>
<proteinExistence type="inferred from homology"/>
<evidence type="ECO:0000313" key="3">
    <source>
        <dbReference type="EMBL" id="RXK40879.1"/>
    </source>
</evidence>
<accession>A0A4Q1BS85</accession>
<dbReference type="Proteomes" id="UP000289152">
    <property type="component" value="Unassembled WGS sequence"/>
</dbReference>
<dbReference type="AlphaFoldDB" id="A0A4Q1BS85"/>
<feature type="compositionally biased region" description="Pro residues" evidence="2">
    <location>
        <begin position="44"/>
        <end position="58"/>
    </location>
</feature>
<dbReference type="InParanoid" id="A0A4Q1BS85"/>
<dbReference type="VEuPathDB" id="FungiDB:TREMEDRAFT_19532"/>
<dbReference type="PANTHER" id="PTHR46230:SF7">
    <property type="entry name" value="BOLA-LIKE PROTEIN 1"/>
    <property type="match status" value="1"/>
</dbReference>
<dbReference type="SUPFAM" id="SSF82657">
    <property type="entry name" value="BolA-like"/>
    <property type="match status" value="1"/>
</dbReference>
<evidence type="ECO:0000256" key="2">
    <source>
        <dbReference type="SAM" id="MobiDB-lite"/>
    </source>
</evidence>
<organism evidence="3 4">
    <name type="scientific">Tremella mesenterica</name>
    <name type="common">Jelly fungus</name>
    <dbReference type="NCBI Taxonomy" id="5217"/>
    <lineage>
        <taxon>Eukaryota</taxon>
        <taxon>Fungi</taxon>
        <taxon>Dikarya</taxon>
        <taxon>Basidiomycota</taxon>
        <taxon>Agaricomycotina</taxon>
        <taxon>Tremellomycetes</taxon>
        <taxon>Tremellales</taxon>
        <taxon>Tremellaceae</taxon>
        <taxon>Tremella</taxon>
    </lineage>
</organism>
<dbReference type="EMBL" id="SDIL01000013">
    <property type="protein sequence ID" value="RXK40879.1"/>
    <property type="molecule type" value="Genomic_DNA"/>
</dbReference>
<keyword evidence="4" id="KW-1185">Reference proteome</keyword>
<dbReference type="FunCoup" id="A0A4Q1BS85">
    <property type="interactions" value="33"/>
</dbReference>
<dbReference type="GO" id="GO:0044572">
    <property type="term" value="P:[4Fe-4S] cluster assembly"/>
    <property type="evidence" value="ECO:0007669"/>
    <property type="project" value="TreeGrafter"/>
</dbReference>
<protein>
    <recommendedName>
        <fullName evidence="5">BolA protein</fullName>
    </recommendedName>
</protein>